<keyword evidence="2" id="KW-0472">Membrane</keyword>
<gene>
    <name evidence="3" type="ORF">UFOPK3609_00051</name>
</gene>
<proteinExistence type="predicted"/>
<feature type="region of interest" description="Disordered" evidence="1">
    <location>
        <begin position="1"/>
        <end position="27"/>
    </location>
</feature>
<dbReference type="AlphaFoldDB" id="A0A6J7FRK5"/>
<accession>A0A6J7FRK5</accession>
<evidence type="ECO:0000313" key="3">
    <source>
        <dbReference type="EMBL" id="CAB4896578.1"/>
    </source>
</evidence>
<dbReference type="InterPro" id="IPR049978">
    <property type="entry name" value="SCO6880-like"/>
</dbReference>
<reference evidence="3" key="1">
    <citation type="submission" date="2020-05" db="EMBL/GenBank/DDBJ databases">
        <authorList>
            <person name="Chiriac C."/>
            <person name="Salcher M."/>
            <person name="Ghai R."/>
            <person name="Kavagutti S V."/>
        </authorList>
    </citation>
    <scope>NUCLEOTIDE SEQUENCE</scope>
</reference>
<keyword evidence="2" id="KW-1133">Transmembrane helix</keyword>
<feature type="compositionally biased region" description="Low complexity" evidence="1">
    <location>
        <begin position="1"/>
        <end position="21"/>
    </location>
</feature>
<feature type="transmembrane region" description="Helical" evidence="2">
    <location>
        <begin position="36"/>
        <end position="56"/>
    </location>
</feature>
<dbReference type="NCBIfam" id="NF042935">
    <property type="entry name" value="SCO6880_fam"/>
    <property type="match status" value="1"/>
</dbReference>
<dbReference type="EMBL" id="CAFBMQ010000001">
    <property type="protein sequence ID" value="CAB4896578.1"/>
    <property type="molecule type" value="Genomic_DNA"/>
</dbReference>
<organism evidence="3">
    <name type="scientific">freshwater metagenome</name>
    <dbReference type="NCBI Taxonomy" id="449393"/>
    <lineage>
        <taxon>unclassified sequences</taxon>
        <taxon>metagenomes</taxon>
        <taxon>ecological metagenomes</taxon>
    </lineage>
</organism>
<evidence type="ECO:0000256" key="1">
    <source>
        <dbReference type="SAM" id="MobiDB-lite"/>
    </source>
</evidence>
<keyword evidence="2" id="KW-0812">Transmembrane</keyword>
<protein>
    <submittedName>
        <fullName evidence="3">Unannotated protein</fullName>
    </submittedName>
</protein>
<name>A0A6J7FRK5_9ZZZZ</name>
<sequence length="547" mass="57131">MSSTLTSSAASSAATPSAGAAPRTYGNWRRPTSPGLPRLGLLGTAAALSSLVLVMFVQISAGLLPAAVVATLCVAGVAPLAWRNRAGRNGWQVLLAKAAWRLGRRRRQHLYRSALVSPIAFGATRLPGLLASTRLLRAVTAHGEQFALIALPSTRHYAVLIRCDPEGSQLVDVETVDEWVASWGGWLASLGHEASLEACTVTIETAPDPGSRLAAEVDSLLTADAPALSRAVLTEAAASYPRGSAAVTAYVTLTFTARTRAHREAEGLLGATYGKTKGRSKNVAGTAASVRVRSEQEMAAQIGRRLPLLLHQLRTAGAGTGRAMTAAEVIQTVRVAYDPGCAPLLDRASAAQDQQHGPAGLVDWASAGPAGQVEAWDHLRHDSGASITWQMVDPPHGAVTCRVLEQLLEAHDSLARKRVTLIYRPHDPASAAQVADADVRTAIGRATARPGESRAAETLALTAARQAAAEQAAGAGLVRFSLLVTATVTDPAQLGQAGELIDQLGPACQLRLRRCYGSQAAAFTAALGVGVVLPHHVAVPDLVRDNL</sequence>
<evidence type="ECO:0000256" key="2">
    <source>
        <dbReference type="SAM" id="Phobius"/>
    </source>
</evidence>
<feature type="transmembrane region" description="Helical" evidence="2">
    <location>
        <begin position="63"/>
        <end position="82"/>
    </location>
</feature>